<gene>
    <name evidence="1" type="ORF">INT76_04845</name>
</gene>
<name>A0ABX7YPK1_9STRE</name>
<evidence type="ECO:0000313" key="2">
    <source>
        <dbReference type="Proteomes" id="UP000677616"/>
    </source>
</evidence>
<dbReference type="Proteomes" id="UP000677616">
    <property type="component" value="Chromosome"/>
</dbReference>
<organism evidence="1 2">
    <name type="scientific">Streptococcus oriscaviae</name>
    <dbReference type="NCBI Taxonomy" id="2781599"/>
    <lineage>
        <taxon>Bacteria</taxon>
        <taxon>Bacillati</taxon>
        <taxon>Bacillota</taxon>
        <taxon>Bacilli</taxon>
        <taxon>Lactobacillales</taxon>
        <taxon>Streptococcaceae</taxon>
        <taxon>Streptococcus</taxon>
    </lineage>
</organism>
<sequence>MRTKQDALFQQGLYSLGVTTERASFFHLLSLPFIGHPEVLKDCLLTYLNREPHYAYQPIIGAGLTFDFHYESQEVSIQRLEETWILPLSLFIQFLRLVDLVYGVIYPIGTVVELDRNLLSSDLVARFEQAGVDMLVSLVGRRVHMKASGVYVDYVGYMQPYGLTYDQEPLFISHLFIKRVLSEGYRGATDDAYCFEELRQSYLEMGIYSGLYEEGVSYEN</sequence>
<keyword evidence="2" id="KW-1185">Reference proteome</keyword>
<evidence type="ECO:0000313" key="1">
    <source>
        <dbReference type="EMBL" id="QUE55204.1"/>
    </source>
</evidence>
<dbReference type="Pfam" id="PF13780">
    <property type="entry name" value="DUF4176"/>
    <property type="match status" value="1"/>
</dbReference>
<dbReference type="RefSeq" id="WP_212572754.1">
    <property type="nucleotide sequence ID" value="NZ_CP073084.1"/>
</dbReference>
<dbReference type="InterPro" id="IPR025233">
    <property type="entry name" value="DUF4176"/>
</dbReference>
<reference evidence="1 2" key="1">
    <citation type="submission" date="2021-04" db="EMBL/GenBank/DDBJ databases">
        <title>Complete genome sequence of a novel Streptococcus species.</title>
        <authorList>
            <person name="Teng J.L.L."/>
        </authorList>
    </citation>
    <scope>NUCLEOTIDE SEQUENCE [LARGE SCALE GENOMIC DNA]</scope>
    <source>
        <strain evidence="1 2">HKU75</strain>
    </source>
</reference>
<protein>
    <submittedName>
        <fullName evidence="1">DUF4176 domain-containing protein</fullName>
    </submittedName>
</protein>
<dbReference type="EMBL" id="CP073084">
    <property type="protein sequence ID" value="QUE55204.1"/>
    <property type="molecule type" value="Genomic_DNA"/>
</dbReference>
<accession>A0ABX7YPK1</accession>
<proteinExistence type="predicted"/>